<dbReference type="AlphaFoldDB" id="A0A9D4M803"/>
<dbReference type="PROSITE" id="PS50287">
    <property type="entry name" value="SRCR_2"/>
    <property type="match status" value="1"/>
</dbReference>
<comment type="caution">
    <text evidence="4">The sequence shown here is derived from an EMBL/GenBank/DDBJ whole genome shotgun (WGS) entry which is preliminary data.</text>
</comment>
<evidence type="ECO:0000256" key="1">
    <source>
        <dbReference type="ARBA" id="ARBA00023157"/>
    </source>
</evidence>
<keyword evidence="1" id="KW-1015">Disulfide bond</keyword>
<gene>
    <name evidence="4" type="ORF">DPMN_034116</name>
</gene>
<reference evidence="4" key="2">
    <citation type="submission" date="2020-11" db="EMBL/GenBank/DDBJ databases">
        <authorList>
            <person name="McCartney M.A."/>
            <person name="Auch B."/>
            <person name="Kono T."/>
            <person name="Mallez S."/>
            <person name="Becker A."/>
            <person name="Gohl D.M."/>
            <person name="Silverstein K.A.T."/>
            <person name="Koren S."/>
            <person name="Bechman K.B."/>
            <person name="Herman A."/>
            <person name="Abrahante J.E."/>
            <person name="Garbe J."/>
        </authorList>
    </citation>
    <scope>NUCLEOTIDE SEQUENCE</scope>
    <source>
        <strain evidence="4">Duluth1</strain>
        <tissue evidence="4">Whole animal</tissue>
    </source>
</reference>
<dbReference type="GO" id="GO:0016020">
    <property type="term" value="C:membrane"/>
    <property type="evidence" value="ECO:0007669"/>
    <property type="project" value="InterPro"/>
</dbReference>
<keyword evidence="5" id="KW-1185">Reference proteome</keyword>
<dbReference type="Pfam" id="PF00530">
    <property type="entry name" value="SRCR"/>
    <property type="match status" value="1"/>
</dbReference>
<comment type="caution">
    <text evidence="2">Lacks conserved residue(s) required for the propagation of feature annotation.</text>
</comment>
<evidence type="ECO:0000313" key="4">
    <source>
        <dbReference type="EMBL" id="KAH3870924.1"/>
    </source>
</evidence>
<name>A0A9D4M803_DREPO</name>
<dbReference type="InterPro" id="IPR036772">
    <property type="entry name" value="SRCR-like_dom_sf"/>
</dbReference>
<protein>
    <recommendedName>
        <fullName evidence="3">SRCR domain-containing protein</fullName>
    </recommendedName>
</protein>
<evidence type="ECO:0000256" key="2">
    <source>
        <dbReference type="PROSITE-ProRule" id="PRU00196"/>
    </source>
</evidence>
<accession>A0A9D4M803</accession>
<evidence type="ECO:0000259" key="3">
    <source>
        <dbReference type="PROSITE" id="PS50287"/>
    </source>
</evidence>
<dbReference type="SUPFAM" id="SSF56487">
    <property type="entry name" value="SRCR-like"/>
    <property type="match status" value="1"/>
</dbReference>
<dbReference type="Gene3D" id="3.10.250.10">
    <property type="entry name" value="SRCR-like domain"/>
    <property type="match status" value="1"/>
</dbReference>
<dbReference type="Proteomes" id="UP000828390">
    <property type="component" value="Unassembled WGS sequence"/>
</dbReference>
<dbReference type="InterPro" id="IPR001190">
    <property type="entry name" value="SRCR"/>
</dbReference>
<sequence>MVHQSCMLASTKFYGRLAIFTGSVWEMVCSELIDITPAVVECKRLGCAEGRKRDVQNGREPKSRRITLKRLIYMHSNGSLIKSIIA</sequence>
<evidence type="ECO:0000313" key="5">
    <source>
        <dbReference type="Proteomes" id="UP000828390"/>
    </source>
</evidence>
<proteinExistence type="predicted"/>
<dbReference type="EMBL" id="JAIWYP010000002">
    <property type="protein sequence ID" value="KAH3870924.1"/>
    <property type="molecule type" value="Genomic_DNA"/>
</dbReference>
<reference evidence="4" key="1">
    <citation type="journal article" date="2019" name="bioRxiv">
        <title>The Genome of the Zebra Mussel, Dreissena polymorpha: A Resource for Invasive Species Research.</title>
        <authorList>
            <person name="McCartney M.A."/>
            <person name="Auch B."/>
            <person name="Kono T."/>
            <person name="Mallez S."/>
            <person name="Zhang Y."/>
            <person name="Obille A."/>
            <person name="Becker A."/>
            <person name="Abrahante J.E."/>
            <person name="Garbe J."/>
            <person name="Badalamenti J.P."/>
            <person name="Herman A."/>
            <person name="Mangelson H."/>
            <person name="Liachko I."/>
            <person name="Sullivan S."/>
            <person name="Sone E.D."/>
            <person name="Koren S."/>
            <person name="Silverstein K.A.T."/>
            <person name="Beckman K.B."/>
            <person name="Gohl D.M."/>
        </authorList>
    </citation>
    <scope>NUCLEOTIDE SEQUENCE</scope>
    <source>
        <strain evidence="4">Duluth1</strain>
        <tissue evidence="4">Whole animal</tissue>
    </source>
</reference>
<feature type="domain" description="SRCR" evidence="3">
    <location>
        <begin position="1"/>
        <end position="50"/>
    </location>
</feature>
<organism evidence="4 5">
    <name type="scientific">Dreissena polymorpha</name>
    <name type="common">Zebra mussel</name>
    <name type="synonym">Mytilus polymorpha</name>
    <dbReference type="NCBI Taxonomy" id="45954"/>
    <lineage>
        <taxon>Eukaryota</taxon>
        <taxon>Metazoa</taxon>
        <taxon>Spiralia</taxon>
        <taxon>Lophotrochozoa</taxon>
        <taxon>Mollusca</taxon>
        <taxon>Bivalvia</taxon>
        <taxon>Autobranchia</taxon>
        <taxon>Heteroconchia</taxon>
        <taxon>Euheterodonta</taxon>
        <taxon>Imparidentia</taxon>
        <taxon>Neoheterodontei</taxon>
        <taxon>Myida</taxon>
        <taxon>Dreissenoidea</taxon>
        <taxon>Dreissenidae</taxon>
        <taxon>Dreissena</taxon>
    </lineage>
</organism>